<gene>
    <name evidence="2" type="ORF">M0R45_004996</name>
</gene>
<dbReference type="Gene3D" id="3.60.20.10">
    <property type="entry name" value="Glutamine Phosphoribosylpyrophosphate, subunit 1, domain 1"/>
    <property type="match status" value="1"/>
</dbReference>
<dbReference type="InterPro" id="IPR023333">
    <property type="entry name" value="Proteasome_suB-type"/>
</dbReference>
<dbReference type="Proteomes" id="UP001457282">
    <property type="component" value="Unassembled WGS sequence"/>
</dbReference>
<accession>A0AAW1YLG1</accession>
<keyword evidence="3" id="KW-1185">Reference proteome</keyword>
<evidence type="ECO:0000313" key="3">
    <source>
        <dbReference type="Proteomes" id="UP001457282"/>
    </source>
</evidence>
<dbReference type="GO" id="GO:0005737">
    <property type="term" value="C:cytoplasm"/>
    <property type="evidence" value="ECO:0007669"/>
    <property type="project" value="TreeGrafter"/>
</dbReference>
<dbReference type="GO" id="GO:0005839">
    <property type="term" value="C:proteasome core complex"/>
    <property type="evidence" value="ECO:0007669"/>
    <property type="project" value="InterPro"/>
</dbReference>
<reference evidence="2 3" key="1">
    <citation type="journal article" date="2023" name="G3 (Bethesda)">
        <title>A chromosome-length genome assembly and annotation of blackberry (Rubus argutus, cv. 'Hillquist').</title>
        <authorList>
            <person name="Bruna T."/>
            <person name="Aryal R."/>
            <person name="Dudchenko O."/>
            <person name="Sargent D.J."/>
            <person name="Mead D."/>
            <person name="Buti M."/>
            <person name="Cavallini A."/>
            <person name="Hytonen T."/>
            <person name="Andres J."/>
            <person name="Pham M."/>
            <person name="Weisz D."/>
            <person name="Mascagni F."/>
            <person name="Usai G."/>
            <person name="Natali L."/>
            <person name="Bassil N."/>
            <person name="Fernandez G.E."/>
            <person name="Lomsadze A."/>
            <person name="Armour M."/>
            <person name="Olukolu B."/>
            <person name="Poorten T."/>
            <person name="Britton C."/>
            <person name="Davik J."/>
            <person name="Ashrafi H."/>
            <person name="Aiden E.L."/>
            <person name="Borodovsky M."/>
            <person name="Worthington M."/>
        </authorList>
    </citation>
    <scope>NUCLEOTIDE SEQUENCE [LARGE SCALE GENOMIC DNA]</scope>
    <source>
        <strain evidence="2">PI 553951</strain>
    </source>
</reference>
<dbReference type="Pfam" id="PF00227">
    <property type="entry name" value="Proteasome"/>
    <property type="match status" value="1"/>
</dbReference>
<name>A0AAW1YLG1_RUBAR</name>
<organism evidence="2 3">
    <name type="scientific">Rubus argutus</name>
    <name type="common">Southern blackberry</name>
    <dbReference type="NCBI Taxonomy" id="59490"/>
    <lineage>
        <taxon>Eukaryota</taxon>
        <taxon>Viridiplantae</taxon>
        <taxon>Streptophyta</taxon>
        <taxon>Embryophyta</taxon>
        <taxon>Tracheophyta</taxon>
        <taxon>Spermatophyta</taxon>
        <taxon>Magnoliopsida</taxon>
        <taxon>eudicotyledons</taxon>
        <taxon>Gunneridae</taxon>
        <taxon>Pentapetalae</taxon>
        <taxon>rosids</taxon>
        <taxon>fabids</taxon>
        <taxon>Rosales</taxon>
        <taxon>Rosaceae</taxon>
        <taxon>Rosoideae</taxon>
        <taxon>Rosoideae incertae sedis</taxon>
        <taxon>Rubus</taxon>
    </lineage>
</organism>
<sequence>MALDIDDSTQLELTGTTVIATFYKGGTIVGYDSRSSNEGQRLHPLKIMDTANKLFTINASTFAIKLGNRVDCTKMCKYVIEECSPKVENNESTGNASIPSVAYTLEKVEGYLENLLEEGKSFGAVIVGHDAEGPRIHSIYTCNKQIVKQTDCTFVSVGSGSMRAKETFDEKMGTEDVFQYNYNLSQDEAIDLVLRALFNATFHSKFTGGTLHVCHGHGTWENIRDCDVLEAYNQYYESYEEDKILFLLFNSAKGYQAVYSDDLINLFRPYSEPTLAHRVAHIRITMAIGFYYHRLVFRTHEDAARVYSYVEQAGPHGLTTPALLTEFPNRVYLDTKEPNVPLYVNWASKRLLQVLRDSCIEFR</sequence>
<keyword evidence="1" id="KW-0865">Zymogen</keyword>
<evidence type="ECO:0000313" key="2">
    <source>
        <dbReference type="EMBL" id="KAK9949478.1"/>
    </source>
</evidence>
<comment type="caution">
    <text evidence="2">The sequence shown here is derived from an EMBL/GenBank/DDBJ whole genome shotgun (WGS) entry which is preliminary data.</text>
</comment>
<dbReference type="PANTHER" id="PTHR32194:SF3">
    <property type="entry name" value="PROTEASOME SUBUNIT BETA"/>
    <property type="match status" value="1"/>
</dbReference>
<dbReference type="InterPro" id="IPR029055">
    <property type="entry name" value="Ntn_hydrolases_N"/>
</dbReference>
<proteinExistence type="predicted"/>
<dbReference type="EMBL" id="JBEDUW010000001">
    <property type="protein sequence ID" value="KAK9949478.1"/>
    <property type="molecule type" value="Genomic_DNA"/>
</dbReference>
<dbReference type="AlphaFoldDB" id="A0AAW1YLG1"/>
<dbReference type="SUPFAM" id="SSF56235">
    <property type="entry name" value="N-terminal nucleophile aminohydrolases (Ntn hydrolases)"/>
    <property type="match status" value="1"/>
</dbReference>
<dbReference type="GO" id="GO:0051603">
    <property type="term" value="P:proteolysis involved in protein catabolic process"/>
    <property type="evidence" value="ECO:0007669"/>
    <property type="project" value="InterPro"/>
</dbReference>
<dbReference type="PANTHER" id="PTHR32194">
    <property type="entry name" value="METALLOPROTEASE TLDD"/>
    <property type="match status" value="1"/>
</dbReference>
<evidence type="ECO:0000256" key="1">
    <source>
        <dbReference type="ARBA" id="ARBA00023145"/>
    </source>
</evidence>
<dbReference type="InterPro" id="IPR001353">
    <property type="entry name" value="Proteasome_sua/b"/>
</dbReference>
<protein>
    <submittedName>
        <fullName evidence="2">Uncharacterized protein</fullName>
    </submittedName>
</protein>